<dbReference type="PANTHER" id="PTHR43162:SF1">
    <property type="entry name" value="PRESTALK A DIFFERENTIATION PROTEIN A"/>
    <property type="match status" value="1"/>
</dbReference>
<dbReference type="PANTHER" id="PTHR43162">
    <property type="match status" value="1"/>
</dbReference>
<organism evidence="2 3">
    <name type="scientific">Pedobacter heparinus (strain ATCC 13125 / DSM 2366 / CIP 104194 / JCM 7457 / NBRC 12017 / NCIMB 9290 / NRRL B-14731 / HIM 762-3)</name>
    <dbReference type="NCBI Taxonomy" id="485917"/>
    <lineage>
        <taxon>Bacteria</taxon>
        <taxon>Pseudomonadati</taxon>
        <taxon>Bacteroidota</taxon>
        <taxon>Sphingobacteriia</taxon>
        <taxon>Sphingobacteriales</taxon>
        <taxon>Sphingobacteriaceae</taxon>
        <taxon>Pedobacter</taxon>
    </lineage>
</organism>
<evidence type="ECO:0000313" key="3">
    <source>
        <dbReference type="Proteomes" id="UP000000852"/>
    </source>
</evidence>
<dbReference type="Pfam" id="PF13460">
    <property type="entry name" value="NAD_binding_10"/>
    <property type="match status" value="1"/>
</dbReference>
<evidence type="ECO:0000313" key="2">
    <source>
        <dbReference type="EMBL" id="ACU06039.1"/>
    </source>
</evidence>
<name>C6XV31_PEDHD</name>
<evidence type="ECO:0000259" key="1">
    <source>
        <dbReference type="Pfam" id="PF13460"/>
    </source>
</evidence>
<sequence length="294" mass="31021">MNFTITGSLGNISKPLAEILIAAGHHVTIISSNPAKAKAIEALGATAAIGSVEDVAFLTSAFSGKDAIYTMVPPNFGAPNIRQFIAGTGKKYAEAIQASGIKQVVNLSSIGAHLDGGTGPISGLHDVEQTYTQLDGVAVKHLRPAFFYINFLGNIDMIKHAGILGSNYGPETPLVLVHPNDIAAVAAEELQQTFTGKSIRYIASDESTAANVAGVLGAAIGKPELPWVAFNDDEALQGMLQAGLPEVMAKSYVEMGDATRSGKLYEHYFSNRPSTFGKVKLEDFAVEFAEALIR</sequence>
<dbReference type="SUPFAM" id="SSF51735">
    <property type="entry name" value="NAD(P)-binding Rossmann-fold domains"/>
    <property type="match status" value="1"/>
</dbReference>
<proteinExistence type="predicted"/>
<dbReference type="Proteomes" id="UP000000852">
    <property type="component" value="Chromosome"/>
</dbReference>
<protein>
    <submittedName>
        <fullName evidence="2">NmrA family protein</fullName>
    </submittedName>
</protein>
<dbReference type="STRING" id="485917.Phep_3848"/>
<dbReference type="AlphaFoldDB" id="C6XV31"/>
<dbReference type="InterPro" id="IPR051604">
    <property type="entry name" value="Ergot_Alk_Oxidoreductase"/>
</dbReference>
<reference evidence="2 3" key="1">
    <citation type="journal article" date="2009" name="Stand. Genomic Sci.">
        <title>Complete genome sequence of Pedobacter heparinus type strain (HIM 762-3).</title>
        <authorList>
            <person name="Han C."/>
            <person name="Spring S."/>
            <person name="Lapidus A."/>
            <person name="Del Rio T.G."/>
            <person name="Tice H."/>
            <person name="Copeland A."/>
            <person name="Cheng J.F."/>
            <person name="Lucas S."/>
            <person name="Chen F."/>
            <person name="Nolan M."/>
            <person name="Bruce D."/>
            <person name="Goodwin L."/>
            <person name="Pitluck S."/>
            <person name="Ivanova N."/>
            <person name="Mavromatis K."/>
            <person name="Mikhailova N."/>
            <person name="Pati A."/>
            <person name="Chen A."/>
            <person name="Palaniappan K."/>
            <person name="Land M."/>
            <person name="Hauser L."/>
            <person name="Chang Y.J."/>
            <person name="Jeffries C.C."/>
            <person name="Saunders E."/>
            <person name="Chertkov O."/>
            <person name="Brettin T."/>
            <person name="Goker M."/>
            <person name="Rohde M."/>
            <person name="Bristow J."/>
            <person name="Eisen J.A."/>
            <person name="Markowitz V."/>
            <person name="Hugenholtz P."/>
            <person name="Kyrpides N.C."/>
            <person name="Klenk H.P."/>
            <person name="Detter J.C."/>
        </authorList>
    </citation>
    <scope>NUCLEOTIDE SEQUENCE [LARGE SCALE GENOMIC DNA]</scope>
    <source>
        <strain evidence="3">ATCC 13125 / DSM 2366 / CIP 104194 / JCM 7457 / NBRC 12017 / NCIMB 9290 / NRRL B-14731 / HIM 762-3</strain>
    </source>
</reference>
<feature type="domain" description="NAD(P)-binding" evidence="1">
    <location>
        <begin position="7"/>
        <end position="113"/>
    </location>
</feature>
<keyword evidence="3" id="KW-1185">Reference proteome</keyword>
<gene>
    <name evidence="2" type="ordered locus">Phep_3848</name>
</gene>
<dbReference type="InterPro" id="IPR036291">
    <property type="entry name" value="NAD(P)-bd_dom_sf"/>
</dbReference>
<dbReference type="eggNOG" id="COG0702">
    <property type="taxonomic scope" value="Bacteria"/>
</dbReference>
<dbReference type="KEGG" id="phe:Phep_3848"/>
<dbReference type="RefSeq" id="WP_015809648.1">
    <property type="nucleotide sequence ID" value="NC_013061.1"/>
</dbReference>
<dbReference type="EMBL" id="CP001681">
    <property type="protein sequence ID" value="ACU06039.1"/>
    <property type="molecule type" value="Genomic_DNA"/>
</dbReference>
<dbReference type="Gene3D" id="3.40.50.720">
    <property type="entry name" value="NAD(P)-binding Rossmann-like Domain"/>
    <property type="match status" value="1"/>
</dbReference>
<dbReference type="HOGENOM" id="CLU_007383_10_5_10"/>
<dbReference type="InterPro" id="IPR016040">
    <property type="entry name" value="NAD(P)-bd_dom"/>
</dbReference>
<dbReference type="OrthoDB" id="2149806at2"/>
<accession>C6XV31</accession>
<dbReference type="Gene3D" id="3.90.25.10">
    <property type="entry name" value="UDP-galactose 4-epimerase, domain 1"/>
    <property type="match status" value="1"/>
</dbReference>